<dbReference type="Pfam" id="PF24681">
    <property type="entry name" value="Kelch_KLHDC2_KLHL20_DRC7"/>
    <property type="match status" value="1"/>
</dbReference>
<reference evidence="9" key="1">
    <citation type="submission" date="2021-02" db="EMBL/GenBank/DDBJ databases">
        <authorList>
            <person name="Dougan E. K."/>
            <person name="Rhodes N."/>
            <person name="Thang M."/>
            <person name="Chan C."/>
        </authorList>
    </citation>
    <scope>NUCLEOTIDE SEQUENCE</scope>
</reference>
<dbReference type="CDD" id="cd03130">
    <property type="entry name" value="GATase1_CobB"/>
    <property type="match status" value="1"/>
</dbReference>
<dbReference type="SUPFAM" id="SSF52317">
    <property type="entry name" value="Class I glutamine amidotransferase-like"/>
    <property type="match status" value="1"/>
</dbReference>
<keyword evidence="5" id="KW-0460">Magnesium</keyword>
<comment type="caution">
    <text evidence="9">The sequence shown here is derived from an EMBL/GenBank/DDBJ whole genome shotgun (WGS) entry which is preliminary data.</text>
</comment>
<dbReference type="SUPFAM" id="SSF117281">
    <property type="entry name" value="Kelch motif"/>
    <property type="match status" value="1"/>
</dbReference>
<dbReference type="SUPFAM" id="SSF53807">
    <property type="entry name" value="Helical backbone' metal receptor"/>
    <property type="match status" value="1"/>
</dbReference>
<keyword evidence="6" id="KW-0315">Glutamine amidotransferase</keyword>
<evidence type="ECO:0000256" key="4">
    <source>
        <dbReference type="ARBA" id="ARBA00022840"/>
    </source>
</evidence>
<keyword evidence="3" id="KW-0547">Nucleotide-binding</keyword>
<proteinExistence type="inferred from homology"/>
<dbReference type="PROSITE" id="PS50983">
    <property type="entry name" value="FE_B12_PBP"/>
    <property type="match status" value="1"/>
</dbReference>
<dbReference type="PANTHER" id="PTHR43873">
    <property type="entry name" value="COBYRINATE A,C-DIAMIDE SYNTHASE"/>
    <property type="match status" value="1"/>
</dbReference>
<dbReference type="InterPro" id="IPR002491">
    <property type="entry name" value="ABC_transptr_periplasmic_BD"/>
</dbReference>
<feature type="region of interest" description="Disordered" evidence="7">
    <location>
        <begin position="842"/>
        <end position="867"/>
    </location>
</feature>
<evidence type="ECO:0000313" key="10">
    <source>
        <dbReference type="Proteomes" id="UP000604046"/>
    </source>
</evidence>
<dbReference type="InterPro" id="IPR040807">
    <property type="entry name" value="DUF5522"/>
</dbReference>
<organism evidence="9 10">
    <name type="scientific">Symbiodinium natans</name>
    <dbReference type="NCBI Taxonomy" id="878477"/>
    <lineage>
        <taxon>Eukaryota</taxon>
        <taxon>Sar</taxon>
        <taxon>Alveolata</taxon>
        <taxon>Dinophyceae</taxon>
        <taxon>Suessiales</taxon>
        <taxon>Symbiodiniaceae</taxon>
        <taxon>Symbiodinium</taxon>
    </lineage>
</organism>
<evidence type="ECO:0000259" key="8">
    <source>
        <dbReference type="PROSITE" id="PS50983"/>
    </source>
</evidence>
<sequence>MSKESTWDTWARPPCFVVAGVQSGVGKTSVAVGLMVALRRRGLRVQPFKVGPDFLDPMHHAAACGVPSVNLDGWMLGRHGCQESFEAACKRSCADVAVVEGVMGLHDGLDGRSDAGSTAELAKWLHAPVLLVIDAWCLSRSAAAMVLGYTIFDPEVAVKGVVFNRVAGDSHAEWLREAMRSTTAVSHLSVLGCLPKDANVHIAERHLGLCMPEQGDAHLEALGALVANNMDIDALLCMASVAKEGLPETSLRHPENSLQPSRQYPLVRIGIAKDEAFCFYYEDNLQLLEAAGAELVQFSPLTDPKLPEDLQALYFGGGYPELHGERLEGNASFRESVRDFCKSGGLCWAECGGLMYLAQTMTVRSKDIPCAAQRPPRQRFQMAGVLPFDVSMTQRMVMGYCTSRPGHALAELLQISRQVEFRCQQYHFSEVTLNGEPAELVDSDGRSMGLRGVPLCAYEARMERPGFSEFVPEGILQNSTVASYCHVHFKAAPGLAEALVAAARRRLTVVSLLPSGTEALCSIPNASERLVAVSAHCDFPPDVLQLRKATRSLIQVDGRSSADVEEQAAGVTDFHPIDVDWLRSARPGVVLSQEACLTCDAGTSALGRALSAAGLEAQRSISVGAATVDEILATIDTIGHTIGEKTAASSVRQDLQRRLDHVAQVVHGLGLPRVLGLESVCPLVASGQWLPDMRQRAGGLDALGDRPGAKPRRLSWDDVASSNADVIIVFCCGRSAVEAAEEVVKHLVSKPGFWQLPAMQHNPARFYVVGHALFSRPGPRIVEGIEQLASLIHPGSLPAPYARDALQLHRSHDGDAVDWLAVGDLGDLGVLGDLGDLAPSAHEAPGAGTATWRGVDGNQDRPTSGAHTATGMLDEIVLLQLSGPRYSDAWRGKLLKLASGVRVAWQQQVCSKVSGETGPTPRAGHAAARWGHILFVFGGHTRSGQVLAKLELLHLETFCWTHGSTTGPEPAPRKDASLVIDEKGSRAVLFGGSDGEAFFADVHVLDLVTWCWEQVQCRPGPCPRAHHAACAWGAEGMLVHGGCGVCGELGDLWLLSWRKAIQCWVWEKLCDENPVVSPRLGHAAAAVGDALLITGGHAGDSTLADSGIFLLRTREWLVLPEIGQPVCGHGLVVLDSGVLVWSNLEGTGGTDDLDRRVCGWLLPYRELWASVMGTVGSSATASSPSVGLGDTGIPAWDDEKPLSLEDVRRISDAGDARATQALAALERLSTEKRSQATWSMLHRMATCQGRYQYEDPASGYAVFTSTYLRKRPCCGFGCRHCPYGHANVPKVEKAKVAADW</sequence>
<dbReference type="InterPro" id="IPR027417">
    <property type="entry name" value="P-loop_NTPase"/>
</dbReference>
<feature type="domain" description="Fe/B12 periplasmic-binding" evidence="8">
    <location>
        <begin position="508"/>
        <end position="796"/>
    </location>
</feature>
<protein>
    <submittedName>
        <fullName evidence="9">CbiA protein</fullName>
    </submittedName>
</protein>
<dbReference type="NCBIfam" id="NF002204">
    <property type="entry name" value="PRK01077.1"/>
    <property type="match status" value="1"/>
</dbReference>
<dbReference type="Proteomes" id="UP000604046">
    <property type="component" value="Unassembled WGS sequence"/>
</dbReference>
<dbReference type="GO" id="GO:0042242">
    <property type="term" value="F:cobyrinic acid a,c-diamide synthase activity"/>
    <property type="evidence" value="ECO:0007669"/>
    <property type="project" value="InterPro"/>
</dbReference>
<dbReference type="InterPro" id="IPR004484">
    <property type="entry name" value="CbiA/CobB_synth"/>
</dbReference>
<name>A0A812I9N5_9DINO</name>
<accession>A0A812I9N5</accession>
<evidence type="ECO:0000256" key="6">
    <source>
        <dbReference type="ARBA" id="ARBA00022962"/>
    </source>
</evidence>
<dbReference type="PANTHER" id="PTHR43873:SF1">
    <property type="entry name" value="COBYRINATE A,C-DIAMIDE SYNTHASE"/>
    <property type="match status" value="1"/>
</dbReference>
<keyword evidence="2" id="KW-0436">Ligase</keyword>
<evidence type="ECO:0000256" key="7">
    <source>
        <dbReference type="SAM" id="MobiDB-lite"/>
    </source>
</evidence>
<keyword evidence="10" id="KW-1185">Reference proteome</keyword>
<dbReference type="Gene3D" id="3.40.50.880">
    <property type="match status" value="1"/>
</dbReference>
<dbReference type="NCBIfam" id="TIGR00379">
    <property type="entry name" value="cobB"/>
    <property type="match status" value="1"/>
</dbReference>
<dbReference type="GO" id="GO:0005524">
    <property type="term" value="F:ATP binding"/>
    <property type="evidence" value="ECO:0007669"/>
    <property type="project" value="UniProtKB-KW"/>
</dbReference>
<evidence type="ECO:0000313" key="9">
    <source>
        <dbReference type="EMBL" id="CAE7030047.1"/>
    </source>
</evidence>
<dbReference type="Gene3D" id="2.120.10.80">
    <property type="entry name" value="Kelch-type beta propeller"/>
    <property type="match status" value="1"/>
</dbReference>
<dbReference type="InterPro" id="IPR011698">
    <property type="entry name" value="GATase_3"/>
</dbReference>
<dbReference type="SUPFAM" id="SSF52540">
    <property type="entry name" value="P-loop containing nucleoside triphosphate hydrolases"/>
    <property type="match status" value="1"/>
</dbReference>
<dbReference type="InterPro" id="IPR002586">
    <property type="entry name" value="CobQ/CobB/MinD/ParA_Nub-bd_dom"/>
</dbReference>
<dbReference type="PROSITE" id="PS51274">
    <property type="entry name" value="GATASE_COBBQ"/>
    <property type="match status" value="1"/>
</dbReference>
<dbReference type="Pfam" id="PF01497">
    <property type="entry name" value="Peripla_BP_2"/>
    <property type="match status" value="1"/>
</dbReference>
<evidence type="ECO:0000256" key="2">
    <source>
        <dbReference type="ARBA" id="ARBA00022598"/>
    </source>
</evidence>
<dbReference type="Gene3D" id="3.40.50.300">
    <property type="entry name" value="P-loop containing nucleotide triphosphate hydrolases"/>
    <property type="match status" value="2"/>
</dbReference>
<dbReference type="OrthoDB" id="549173at2759"/>
<dbReference type="Pfam" id="PF17653">
    <property type="entry name" value="DUF5522"/>
    <property type="match status" value="1"/>
</dbReference>
<dbReference type="InterPro" id="IPR029062">
    <property type="entry name" value="Class_I_gatase-like"/>
</dbReference>
<dbReference type="Pfam" id="PF01656">
    <property type="entry name" value="CbiA"/>
    <property type="match status" value="1"/>
</dbReference>
<dbReference type="InterPro" id="IPR015915">
    <property type="entry name" value="Kelch-typ_b-propeller"/>
</dbReference>
<dbReference type="EMBL" id="CAJNDS010000224">
    <property type="protein sequence ID" value="CAE7030047.1"/>
    <property type="molecule type" value="Genomic_DNA"/>
</dbReference>
<dbReference type="CDD" id="cd05388">
    <property type="entry name" value="CobB_N"/>
    <property type="match status" value="1"/>
</dbReference>
<evidence type="ECO:0000256" key="1">
    <source>
        <dbReference type="ARBA" id="ARBA00001946"/>
    </source>
</evidence>
<evidence type="ECO:0000256" key="5">
    <source>
        <dbReference type="ARBA" id="ARBA00022842"/>
    </source>
</evidence>
<dbReference type="Pfam" id="PF07685">
    <property type="entry name" value="GATase_3"/>
    <property type="match status" value="1"/>
</dbReference>
<gene>
    <name evidence="9" type="primary">cbiA</name>
    <name evidence="9" type="ORF">SNAT2548_LOCUS3633</name>
</gene>
<dbReference type="HAMAP" id="MF_00027">
    <property type="entry name" value="CobB_CbiA"/>
    <property type="match status" value="1"/>
</dbReference>
<comment type="cofactor">
    <cofactor evidence="1">
        <name>Mg(2+)</name>
        <dbReference type="ChEBI" id="CHEBI:18420"/>
    </cofactor>
</comment>
<dbReference type="Gene3D" id="3.40.50.1980">
    <property type="entry name" value="Nitrogenase molybdenum iron protein domain"/>
    <property type="match status" value="2"/>
</dbReference>
<evidence type="ECO:0000256" key="3">
    <source>
        <dbReference type="ARBA" id="ARBA00022741"/>
    </source>
</evidence>
<keyword evidence="4" id="KW-0067">ATP-binding</keyword>